<dbReference type="Gene3D" id="2.60.120.260">
    <property type="entry name" value="Galactose-binding domain-like"/>
    <property type="match status" value="1"/>
</dbReference>
<dbReference type="AlphaFoldDB" id="A0AAV9PGF6"/>
<feature type="domain" description="Mannosylglycerate hydrolase MGH1-like glycoside hydrolase" evidence="2">
    <location>
        <begin position="1"/>
        <end position="197"/>
    </location>
</feature>
<evidence type="ECO:0000259" key="2">
    <source>
        <dbReference type="Pfam" id="PF22422"/>
    </source>
</evidence>
<evidence type="ECO:0000313" key="4">
    <source>
        <dbReference type="Proteomes" id="UP001337655"/>
    </source>
</evidence>
<dbReference type="InterPro" id="IPR012341">
    <property type="entry name" value="6hp_glycosidase-like_sf"/>
</dbReference>
<comment type="caution">
    <text evidence="3">The sequence shown here is derived from an EMBL/GenBank/DDBJ whole genome shotgun (WGS) entry which is preliminary data.</text>
</comment>
<dbReference type="RefSeq" id="XP_064660742.1">
    <property type="nucleotide sequence ID" value="XM_064800791.1"/>
</dbReference>
<evidence type="ECO:0000259" key="1">
    <source>
        <dbReference type="Pfam" id="PF03633"/>
    </source>
</evidence>
<feature type="domain" description="Glycoside hydrolase family 65 C-terminal" evidence="1">
    <location>
        <begin position="214"/>
        <end position="256"/>
    </location>
</feature>
<dbReference type="InterPro" id="IPR008928">
    <property type="entry name" value="6-hairpin_glycosidase_sf"/>
</dbReference>
<reference evidence="3 4" key="1">
    <citation type="submission" date="2023-08" db="EMBL/GenBank/DDBJ databases">
        <title>Black Yeasts Isolated from many extreme environments.</title>
        <authorList>
            <person name="Coleine C."/>
            <person name="Stajich J.E."/>
            <person name="Selbmann L."/>
        </authorList>
    </citation>
    <scope>NUCLEOTIDE SEQUENCE [LARGE SCALE GENOMIC DNA]</scope>
    <source>
        <strain evidence="3 4">CCFEE 5935</strain>
    </source>
</reference>
<dbReference type="Pfam" id="PF22422">
    <property type="entry name" value="MGH1-like_GH"/>
    <property type="match status" value="1"/>
</dbReference>
<dbReference type="InterPro" id="IPR005194">
    <property type="entry name" value="Glyco_hydro_65_C"/>
</dbReference>
<evidence type="ECO:0000313" key="3">
    <source>
        <dbReference type="EMBL" id="KAK5171898.1"/>
    </source>
</evidence>
<dbReference type="GO" id="GO:0003824">
    <property type="term" value="F:catalytic activity"/>
    <property type="evidence" value="ECO:0007669"/>
    <property type="project" value="UniProtKB-ARBA"/>
</dbReference>
<proteinExistence type="predicted"/>
<organism evidence="3 4">
    <name type="scientific">Saxophila tyrrhenica</name>
    <dbReference type="NCBI Taxonomy" id="1690608"/>
    <lineage>
        <taxon>Eukaryota</taxon>
        <taxon>Fungi</taxon>
        <taxon>Dikarya</taxon>
        <taxon>Ascomycota</taxon>
        <taxon>Pezizomycotina</taxon>
        <taxon>Dothideomycetes</taxon>
        <taxon>Dothideomycetidae</taxon>
        <taxon>Mycosphaerellales</taxon>
        <taxon>Extremaceae</taxon>
        <taxon>Saxophila</taxon>
    </lineage>
</organism>
<gene>
    <name evidence="3" type="ORF">LTR77_003535</name>
</gene>
<dbReference type="Gene3D" id="1.50.10.10">
    <property type="match status" value="1"/>
</dbReference>
<dbReference type="EMBL" id="JAVRRT010000005">
    <property type="protein sequence ID" value="KAK5171898.1"/>
    <property type="molecule type" value="Genomic_DNA"/>
</dbReference>
<dbReference type="InterPro" id="IPR054491">
    <property type="entry name" value="MGH1-like_GH"/>
</dbReference>
<accession>A0AAV9PGF6</accession>
<dbReference type="Pfam" id="PF03633">
    <property type="entry name" value="Glyco_hydro_65C"/>
    <property type="match status" value="1"/>
</dbReference>
<dbReference type="SUPFAM" id="SSF48208">
    <property type="entry name" value="Six-hairpin glycosidases"/>
    <property type="match status" value="1"/>
</dbReference>
<dbReference type="Proteomes" id="UP001337655">
    <property type="component" value="Unassembled WGS sequence"/>
</dbReference>
<name>A0AAV9PGF6_9PEZI</name>
<dbReference type="GeneID" id="89924881"/>
<dbReference type="GO" id="GO:0005975">
    <property type="term" value="P:carbohydrate metabolic process"/>
    <property type="evidence" value="ECO:0007669"/>
    <property type="project" value="InterPro"/>
</dbReference>
<protein>
    <submittedName>
        <fullName evidence="3">Uncharacterized protein</fullName>
    </submittedName>
</protein>
<keyword evidence="4" id="KW-1185">Reference proteome</keyword>
<sequence length="594" mass="66072">MVAGAWAIADVASMAGDTALSDTWRAYGNDLYERMEEHLYSQELNYWIDVVQGTNLRCEGRELIGMYPYRFDVGTNDTYIRGLEAGLTPEHFLTEFGPTTLEQTNPYYTAFKNSTNCCVWNGQSWPFSTSVYLQTLARLAREGLSDVATSEFFNQELEKYVLTNYKDGVPYTAESHFPTINMWSGDTSNHSEHYLHSTYFDNIFTNLLGVIPTFGDTLVLKPLVPSDWTHFAVENLPYHGTLLSMVWDQDGTHYGDCSAGFSIYSNGTKFHHQMDFQAVNVTLPFNTAEAAQRLAQQPQWQNILANPNSPHGLPAVTADWNLNVDGDNAPYPAWKMNDGLLWYDTTPDNRWTHNQSTVPYSSINITLPRPRKMRSLSLAIFADRERGGVVDCPDGIKVTDSRNRVVVFEKPWRDCVPNALNTVLFADPATVTAANKSTPESGFEIETDFLQVTLSDKLHYTTAVSEIQIWIAPNRGPRYELEDGLVGTFIGGFEGRATGMNGTIEHGGVTLGEGGWVEIADVRRSDSQAGRSGLTVTGGGRGTVEVGVNWLRNHTVSFDGATNKTVQVELLRGGNVVTVFQKRGRPFVDAVTVQ</sequence>